<dbReference type="EMBL" id="MDYQ01000034">
    <property type="protein sequence ID" value="PRP86176.1"/>
    <property type="molecule type" value="Genomic_DNA"/>
</dbReference>
<accession>A0A2P6NQE0</accession>
<evidence type="ECO:0000313" key="5">
    <source>
        <dbReference type="Proteomes" id="UP000241769"/>
    </source>
</evidence>
<evidence type="ECO:0000256" key="1">
    <source>
        <dbReference type="ARBA" id="ARBA00022553"/>
    </source>
</evidence>
<dbReference type="InterPro" id="IPR007146">
    <property type="entry name" value="Sas10/Utp3/C1D"/>
</dbReference>
<keyword evidence="1" id="KW-0597">Phosphoprotein</keyword>
<evidence type="ECO:0000256" key="2">
    <source>
        <dbReference type="SAM" id="MobiDB-lite"/>
    </source>
</evidence>
<dbReference type="GO" id="GO:0032040">
    <property type="term" value="C:small-subunit processome"/>
    <property type="evidence" value="ECO:0007669"/>
    <property type="project" value="TreeGrafter"/>
</dbReference>
<feature type="region of interest" description="Disordered" evidence="2">
    <location>
        <begin position="516"/>
        <end position="615"/>
    </location>
</feature>
<dbReference type="Pfam" id="PF04000">
    <property type="entry name" value="Sas10_Utp3"/>
    <property type="match status" value="1"/>
</dbReference>
<proteinExistence type="predicted"/>
<dbReference type="OrthoDB" id="19522at2759"/>
<dbReference type="Pfam" id="PF09368">
    <property type="entry name" value="Sas10"/>
    <property type="match status" value="1"/>
</dbReference>
<keyword evidence="5" id="KW-1185">Reference proteome</keyword>
<comment type="caution">
    <text evidence="4">The sequence shown here is derived from an EMBL/GenBank/DDBJ whole genome shotgun (WGS) entry which is preliminary data.</text>
</comment>
<feature type="compositionally biased region" description="Basic and acidic residues" evidence="2">
    <location>
        <begin position="578"/>
        <end position="602"/>
    </location>
</feature>
<organism evidence="4 5">
    <name type="scientific">Planoprotostelium fungivorum</name>
    <dbReference type="NCBI Taxonomy" id="1890364"/>
    <lineage>
        <taxon>Eukaryota</taxon>
        <taxon>Amoebozoa</taxon>
        <taxon>Evosea</taxon>
        <taxon>Variosea</taxon>
        <taxon>Cavosteliida</taxon>
        <taxon>Cavosteliaceae</taxon>
        <taxon>Planoprotostelium</taxon>
    </lineage>
</organism>
<protein>
    <recommendedName>
        <fullName evidence="3">Sas10 C-terminal domain-containing protein</fullName>
    </recommendedName>
</protein>
<dbReference type="Proteomes" id="UP000241769">
    <property type="component" value="Unassembled WGS sequence"/>
</dbReference>
<feature type="region of interest" description="Disordered" evidence="2">
    <location>
        <begin position="1"/>
        <end position="194"/>
    </location>
</feature>
<feature type="compositionally biased region" description="Basic and acidic residues" evidence="2">
    <location>
        <begin position="1"/>
        <end position="10"/>
    </location>
</feature>
<reference evidence="4 5" key="1">
    <citation type="journal article" date="2018" name="Genome Biol. Evol.">
        <title>Multiple Roots of Fruiting Body Formation in Amoebozoa.</title>
        <authorList>
            <person name="Hillmann F."/>
            <person name="Forbes G."/>
            <person name="Novohradska S."/>
            <person name="Ferling I."/>
            <person name="Riege K."/>
            <person name="Groth M."/>
            <person name="Westermann M."/>
            <person name="Marz M."/>
            <person name="Spaller T."/>
            <person name="Winckler T."/>
            <person name="Schaap P."/>
            <person name="Glockner G."/>
        </authorList>
    </citation>
    <scope>NUCLEOTIDE SEQUENCE [LARGE SCALE GENOMIC DNA]</scope>
    <source>
        <strain evidence="4 5">Jena</strain>
    </source>
</reference>
<dbReference type="PANTHER" id="PTHR13237">
    <property type="entry name" value="SOMETHING ABOUT SILENCING PROTEIN 10-RELATED"/>
    <property type="match status" value="1"/>
</dbReference>
<feature type="compositionally biased region" description="Basic and acidic residues" evidence="2">
    <location>
        <begin position="152"/>
        <end position="165"/>
    </location>
</feature>
<feature type="domain" description="Sas10 C-terminal" evidence="3">
    <location>
        <begin position="548"/>
        <end position="610"/>
    </location>
</feature>
<evidence type="ECO:0000259" key="3">
    <source>
        <dbReference type="Pfam" id="PF09368"/>
    </source>
</evidence>
<feature type="region of interest" description="Disordered" evidence="2">
    <location>
        <begin position="347"/>
        <end position="377"/>
    </location>
</feature>
<feature type="compositionally biased region" description="Acidic residues" evidence="2">
    <location>
        <begin position="362"/>
        <end position="375"/>
    </location>
</feature>
<dbReference type="InterPro" id="IPR018972">
    <property type="entry name" value="Sas10_C_dom"/>
</dbReference>
<dbReference type="STRING" id="1890364.A0A2P6NQE0"/>
<dbReference type="GO" id="GO:0000462">
    <property type="term" value="P:maturation of SSU-rRNA from tricistronic rRNA transcript (SSU-rRNA, 5.8S rRNA, LSU-rRNA)"/>
    <property type="evidence" value="ECO:0007669"/>
    <property type="project" value="TreeGrafter"/>
</dbReference>
<feature type="compositionally biased region" description="Acidic residues" evidence="2">
    <location>
        <begin position="102"/>
        <end position="117"/>
    </location>
</feature>
<dbReference type="AlphaFoldDB" id="A0A2P6NQE0"/>
<feature type="compositionally biased region" description="Acidic residues" evidence="2">
    <location>
        <begin position="79"/>
        <end position="88"/>
    </location>
</feature>
<feature type="compositionally biased region" description="Acidic residues" evidence="2">
    <location>
        <begin position="128"/>
        <end position="151"/>
    </location>
</feature>
<name>A0A2P6NQE0_9EUKA</name>
<feature type="compositionally biased region" description="Basic and acidic residues" evidence="2">
    <location>
        <begin position="39"/>
        <end position="60"/>
    </location>
</feature>
<dbReference type="FunCoup" id="A0A2P6NQE0">
    <property type="interactions" value="416"/>
</dbReference>
<evidence type="ECO:0000313" key="4">
    <source>
        <dbReference type="EMBL" id="PRP86176.1"/>
    </source>
</evidence>
<gene>
    <name evidence="4" type="ORF">PROFUN_05692</name>
</gene>
<dbReference type="InParanoid" id="A0A2P6NQE0"/>
<sequence length="615" mass="70215">MVNNKSDRTQKFNAVQRRMTTQKKSGSRGGDDQDGVFSKGDKFLRKKTNEIVKAVRREAPTEDEEIEFMPLRVGRSFVEEEEEEEEEDVRPKGKNNKRQPVEEEEEEDDDDEDDGDDGGLLGKREEDFYNDDGSDAVGSSDEEEAGEEELDELRRLEKSRAKAMSEEDFGDDSFASQLKGKGKKSSRSADSDESVLEKFNKGLQAIGLEEAETIQKDLSGLTTDQKMQIIKRESPELLEFLEDFKMNIDEINENLQPILEKVSKGGLPTSSGVSLLDVKLHLLLSYSTQICFYMLLKAEGKSVQDHPVIPQLIKVRTLLEKAKPLDAKIKYQVDKLLKMSSAGSVQSLKNDPRRFKPNVADMEGEEEEEEEEEGEKDAVYRAPQVIPQYYMDSNDRAGKANQERRQLDRINRTSIMKEIRQGLSDMPVEEANIGAIAGDVSRELDEIDRYEEDNFKRVDSRIKKAARDKALKKMEQTRLEDGIGSFDKFIGMAKKKVEEPEEDVRKTAQKRSLKELLASKGMQDEEEDEYYQHAGNDGEYDEEAETFKRGLTKAIEGNRGLTRSRPRDNTHSRTKLRNKFEKAVSRRKGSVRDVRSQDKPYTGERSINANKRARK</sequence>